<dbReference type="PANTHER" id="PTHR28200">
    <property type="entry name" value="DASH COMPLEX SUBUNIT ASK1"/>
    <property type="match status" value="1"/>
</dbReference>
<evidence type="ECO:0000256" key="17">
    <source>
        <dbReference type="ARBA" id="ARBA00023328"/>
    </source>
</evidence>
<dbReference type="Pfam" id="PF04130">
    <property type="entry name" value="GCP_C_terminal"/>
    <property type="match status" value="1"/>
</dbReference>
<dbReference type="GO" id="GO:0008608">
    <property type="term" value="P:attachment of spindle microtubules to kinetochore"/>
    <property type="evidence" value="ECO:0007669"/>
    <property type="project" value="InterPro"/>
</dbReference>
<comment type="similarity">
    <text evidence="4">Belongs to the TUBGCP family.</text>
</comment>
<dbReference type="InterPro" id="IPR041470">
    <property type="entry name" value="GCP_N"/>
</dbReference>
<feature type="region of interest" description="Disordered" evidence="19">
    <location>
        <begin position="1096"/>
        <end position="1115"/>
    </location>
</feature>
<dbReference type="GO" id="GO:0043015">
    <property type="term" value="F:gamma-tubulin binding"/>
    <property type="evidence" value="ECO:0007669"/>
    <property type="project" value="InterPro"/>
</dbReference>
<feature type="domain" description="Gamma tubulin complex component protein N-terminal" evidence="21">
    <location>
        <begin position="173"/>
        <end position="427"/>
    </location>
</feature>
<keyword evidence="12" id="KW-0159">Chromosome partition</keyword>
<evidence type="ECO:0000256" key="3">
    <source>
        <dbReference type="ARBA" id="ARBA00004629"/>
    </source>
</evidence>
<evidence type="ECO:0000256" key="10">
    <source>
        <dbReference type="ARBA" id="ARBA00022701"/>
    </source>
</evidence>
<dbReference type="FunFam" id="1.20.120.1900:FF:000013">
    <property type="entry name" value="Spindle pole body component"/>
    <property type="match status" value="1"/>
</dbReference>
<keyword evidence="9" id="KW-0132">Cell division</keyword>
<evidence type="ECO:0000256" key="8">
    <source>
        <dbReference type="ARBA" id="ARBA00022490"/>
    </source>
</evidence>
<evidence type="ECO:0000256" key="4">
    <source>
        <dbReference type="ARBA" id="ARBA00010337"/>
    </source>
</evidence>
<evidence type="ECO:0000256" key="7">
    <source>
        <dbReference type="ARBA" id="ARBA00022454"/>
    </source>
</evidence>
<proteinExistence type="inferred from homology"/>
<evidence type="ECO:0000313" key="23">
    <source>
        <dbReference type="Proteomes" id="UP000760494"/>
    </source>
</evidence>
<evidence type="ECO:0000256" key="5">
    <source>
        <dbReference type="ARBA" id="ARBA00010731"/>
    </source>
</evidence>
<keyword evidence="10" id="KW-0493">Microtubule</keyword>
<name>A0A9Q9RJ37_FUSFU</name>
<keyword evidence="14" id="KW-0206">Cytoskeleton</keyword>
<protein>
    <recommendedName>
        <fullName evidence="6">DASH complex subunit ASK1</fullName>
    </recommendedName>
</protein>
<dbReference type="GO" id="GO:0051301">
    <property type="term" value="P:cell division"/>
    <property type="evidence" value="ECO:0007669"/>
    <property type="project" value="UniProtKB-KW"/>
</dbReference>
<keyword evidence="16" id="KW-0131">Cell cycle</keyword>
<keyword evidence="11" id="KW-0498">Mitosis</keyword>
<keyword evidence="18" id="KW-0175">Coiled coil</keyword>
<dbReference type="GO" id="GO:0072686">
    <property type="term" value="C:mitotic spindle"/>
    <property type="evidence" value="ECO:0007669"/>
    <property type="project" value="InterPro"/>
</dbReference>
<keyword evidence="8" id="KW-0963">Cytoplasm</keyword>
<dbReference type="GO" id="GO:0042729">
    <property type="term" value="C:DASH complex"/>
    <property type="evidence" value="ECO:0007669"/>
    <property type="project" value="InterPro"/>
</dbReference>
<dbReference type="GO" id="GO:0044732">
    <property type="term" value="C:mitotic spindle pole body"/>
    <property type="evidence" value="ECO:0007669"/>
    <property type="project" value="TreeGrafter"/>
</dbReference>
<keyword evidence="17" id="KW-0137">Centromere</keyword>
<dbReference type="InterPro" id="IPR042241">
    <property type="entry name" value="GCP_C_sf"/>
</dbReference>
<evidence type="ECO:0000256" key="14">
    <source>
        <dbReference type="ARBA" id="ARBA00023212"/>
    </source>
</evidence>
<keyword evidence="7" id="KW-0158">Chromosome</keyword>
<evidence type="ECO:0000256" key="19">
    <source>
        <dbReference type="SAM" id="MobiDB-lite"/>
    </source>
</evidence>
<dbReference type="InterPro" id="IPR013964">
    <property type="entry name" value="DASH_Ask1"/>
</dbReference>
<evidence type="ECO:0000259" key="21">
    <source>
        <dbReference type="Pfam" id="PF17681"/>
    </source>
</evidence>
<evidence type="ECO:0000256" key="13">
    <source>
        <dbReference type="ARBA" id="ARBA00022838"/>
    </source>
</evidence>
<evidence type="ECO:0000256" key="12">
    <source>
        <dbReference type="ARBA" id="ARBA00022829"/>
    </source>
</evidence>
<dbReference type="Pfam" id="PF17681">
    <property type="entry name" value="GCP_N_terminal"/>
    <property type="match status" value="1"/>
</dbReference>
<evidence type="ECO:0000259" key="20">
    <source>
        <dbReference type="Pfam" id="PF04130"/>
    </source>
</evidence>
<organism evidence="22 23">
    <name type="scientific">Fusarium fujikuroi</name>
    <name type="common">Bakanae and foot rot disease fungus</name>
    <name type="synonym">Gibberella fujikuroi</name>
    <dbReference type="NCBI Taxonomy" id="5127"/>
    <lineage>
        <taxon>Eukaryota</taxon>
        <taxon>Fungi</taxon>
        <taxon>Dikarya</taxon>
        <taxon>Ascomycota</taxon>
        <taxon>Pezizomycotina</taxon>
        <taxon>Sordariomycetes</taxon>
        <taxon>Hypocreomycetidae</taxon>
        <taxon>Hypocreales</taxon>
        <taxon>Nectriaceae</taxon>
        <taxon>Fusarium</taxon>
        <taxon>Fusarium fujikuroi species complex</taxon>
    </lineage>
</organism>
<keyword evidence="13" id="KW-0995">Kinetochore</keyword>
<evidence type="ECO:0000313" key="22">
    <source>
        <dbReference type="EMBL" id="VTT66620.1"/>
    </source>
</evidence>
<dbReference type="GO" id="GO:0005874">
    <property type="term" value="C:microtubule"/>
    <property type="evidence" value="ECO:0007669"/>
    <property type="project" value="UniProtKB-KW"/>
</dbReference>
<comment type="caution">
    <text evidence="22">The sequence shown here is derived from an EMBL/GenBank/DDBJ whole genome shotgun (WGS) entry which is preliminary data.</text>
</comment>
<sequence length="1374" mass="154310">MAESKEDLGAVFTIPDFWEPSRFLHQIDDGPQAQNPFFSPGLREDVKSELVQLGQVSLEQSGFFKLPSQLELQDKPEPEVTASTNNIQASTESLADPEIGDDIWAHTDEPEEKTPEHRTWDSFISGTPAGQQQPLVTEAGAAVYDALLGWSVDPLELKSSDVPIVDIKAYFSSLLALALGQESIFYVKQEKGRSFAPAIPSMRVTGYSKDVLQGLEKQCHRCGSMLFELRSFVNSTYVRRTSKCGVALAGVLDQILKDVQRHVALHRQTPRSLLELQSTVKGMLAILIPFQRLASKFRKGYEDQHVLSQVFHEAYSVDYGEEQLRGIMREVLQRVSSPWIEFLEEWIGTRQEKGIPLTKANVGASKGFVKVDTEKYTDDFGQEVEDIDFLLDETKMPHFMPYDIAKSIFETGKNLRFIRECHPEHPLASSAIISATDPPKVSWLYDWNAIENLEKRVAKYHDDLLGAIRDCSFRDRVNSESNGLAIDSEIANPFFREDPMSETAGGLLNTLTARMDEPLPDDVSKEDTLSQILRERLTQSPTRKSQPPTNGFDFTPHPSLLPVLSFGGIASAQSEVVNQESLRLLFNHHDLRGHLKMHRDFHLFGSGMFVSRLSHALFDPDLETAERQAGVARQGGVMGLRLGGRDTWPPASSELRLALMGVLAESFDSDNEFAKEKLASISRDASELPGDMSFAVRDLSQEEIDKCMNPDSLEALDFLRLSYKPPAALSSIITPVILTQYDRVFKLLLRIMRMVYVVNQLFLDVNARTSRWNDPEDISYRFTREAHHFVSGITSFFMDAGVAIPWEAFEAKLDKIEADLKNPSTAKGTADKVESPDRLREFHSRVLDRVMLSLFLRKRQQPVLNLLEEIFGAVLEYAKFSRSKALGKNQTTDPRELEELQRLYSNFKKKVQIFMTVCRALTEKSRSTSNKVSDDLGLKQEGIGEDHMVAQLLNLPITKMSRQSVAARNLSLTEELERLEQSITLTLQEIDHNFSKSHRIVTTSILPLVEQYGEHSRAVWEASKFWKQFFEASANVSLSGYEELANDDESENVEESTAMREDITEEYTSQHHEDVTATTGIEQSTFQAEDSLLDDAELTGSTPRPGKTKTRFSDMESPYEAMKREMEGEGNNTTVLDDNEDSTVLFAQHTARLPDMSMTPQAQRDHTMTGEQSVQPHKDPLLHRVLDKNYRIQATPHKPALRISPLKSAQPKSAQRKKDTPAWNDSPGSSPEMAVPTLRSEVFMSPYKSNARQRLAAATQGPRTPGVSVQTPATARKTRDVFADDTVTATGKEKYEIDWDSDEGDEDIDLYAGMSPPKTIQFALPPSKLLQTPAREASQRIVGDILLDAGADPNSSEYSPSMVKMNEDILNDSF</sequence>
<dbReference type="GO" id="GO:0007020">
    <property type="term" value="P:microtubule nucleation"/>
    <property type="evidence" value="ECO:0007669"/>
    <property type="project" value="UniProtKB-ARBA"/>
</dbReference>
<evidence type="ECO:0000256" key="15">
    <source>
        <dbReference type="ARBA" id="ARBA00023242"/>
    </source>
</evidence>
<dbReference type="GO" id="GO:0000930">
    <property type="term" value="C:gamma-tubulin complex"/>
    <property type="evidence" value="ECO:0007669"/>
    <property type="project" value="UniProtKB-ARBA"/>
</dbReference>
<feature type="coiled-coil region" evidence="18">
    <location>
        <begin position="962"/>
        <end position="989"/>
    </location>
</feature>
<evidence type="ECO:0000256" key="16">
    <source>
        <dbReference type="ARBA" id="ARBA00023306"/>
    </source>
</evidence>
<dbReference type="PANTHER" id="PTHR28200:SF1">
    <property type="entry name" value="DASH COMPLEX SUBUNIT ASK1"/>
    <property type="match status" value="1"/>
</dbReference>
<gene>
    <name evidence="22" type="ORF">C2S_6536</name>
</gene>
<evidence type="ECO:0000256" key="6">
    <source>
        <dbReference type="ARBA" id="ARBA00014520"/>
    </source>
</evidence>
<feature type="domain" description="Gamma tubulin complex component C-terminal" evidence="20">
    <location>
        <begin position="591"/>
        <end position="934"/>
    </location>
</feature>
<evidence type="ECO:0000256" key="18">
    <source>
        <dbReference type="SAM" id="Coils"/>
    </source>
</evidence>
<dbReference type="EMBL" id="CABFJX010000179">
    <property type="protein sequence ID" value="VTT66620.1"/>
    <property type="molecule type" value="Genomic_DNA"/>
</dbReference>
<dbReference type="InterPro" id="IPR040457">
    <property type="entry name" value="GCP_C"/>
</dbReference>
<accession>A0A9Q9RJ37</accession>
<keyword evidence="15" id="KW-0539">Nucleus</keyword>
<evidence type="ECO:0000256" key="1">
    <source>
        <dbReference type="ARBA" id="ARBA00004123"/>
    </source>
</evidence>
<evidence type="ECO:0000256" key="9">
    <source>
        <dbReference type="ARBA" id="ARBA00022618"/>
    </source>
</evidence>
<dbReference type="Pfam" id="PF08655">
    <property type="entry name" value="DASH_Ask1"/>
    <property type="match status" value="1"/>
</dbReference>
<evidence type="ECO:0000256" key="2">
    <source>
        <dbReference type="ARBA" id="ARBA00004186"/>
    </source>
</evidence>
<comment type="similarity">
    <text evidence="5">Belongs to the DASH complex ASK1 family.</text>
</comment>
<dbReference type="Proteomes" id="UP000760494">
    <property type="component" value="Unassembled WGS sequence"/>
</dbReference>
<reference evidence="22" key="1">
    <citation type="submission" date="2019-05" db="EMBL/GenBank/DDBJ databases">
        <authorList>
            <person name="Piombo E."/>
        </authorList>
    </citation>
    <scope>NUCLEOTIDE SEQUENCE</scope>
    <source>
        <strain evidence="22">C2S</strain>
    </source>
</reference>
<dbReference type="Gene3D" id="1.20.120.1900">
    <property type="entry name" value="Gamma-tubulin complex, C-terminal domain"/>
    <property type="match status" value="1"/>
</dbReference>
<feature type="region of interest" description="Disordered" evidence="19">
    <location>
        <begin position="1195"/>
        <end position="1234"/>
    </location>
</feature>
<evidence type="ECO:0000256" key="11">
    <source>
        <dbReference type="ARBA" id="ARBA00022776"/>
    </source>
</evidence>
<comment type="subcellular location">
    <subcellularLocation>
        <location evidence="3">Chromosome</location>
        <location evidence="3">Centromere</location>
        <location evidence="3">Kinetochore</location>
    </subcellularLocation>
    <subcellularLocation>
        <location evidence="2">Cytoplasm</location>
        <location evidence="2">Cytoskeleton</location>
        <location evidence="2">Spindle</location>
    </subcellularLocation>
    <subcellularLocation>
        <location evidence="1">Nucleus</location>
    </subcellularLocation>
</comment>